<dbReference type="Gene3D" id="3.40.50.10490">
    <property type="entry name" value="Glucose-6-phosphate isomerase like protein, domain 1"/>
    <property type="match status" value="1"/>
</dbReference>
<evidence type="ECO:0000256" key="3">
    <source>
        <dbReference type="ARBA" id="ARBA00004496"/>
    </source>
</evidence>
<keyword evidence="9 10" id="KW-0119">Carbohydrate metabolism</keyword>
<comment type="function">
    <text evidence="2 10">Catalyzes the isomerization of sedoheptulose 7-phosphate in D-glycero-D-manno-heptose 7-phosphate.</text>
</comment>
<dbReference type="GO" id="GO:0005975">
    <property type="term" value="P:carbohydrate metabolic process"/>
    <property type="evidence" value="ECO:0007669"/>
    <property type="project" value="UniProtKB-UniRule"/>
</dbReference>
<comment type="subunit">
    <text evidence="10">Homotetramer.</text>
</comment>
<gene>
    <name evidence="10" type="primary">gmhA</name>
    <name evidence="12" type="ORF">RS694_17765</name>
</gene>
<dbReference type="InterPro" id="IPR035461">
    <property type="entry name" value="GmhA/DiaA"/>
</dbReference>
<keyword evidence="6 10" id="KW-0479">Metal-binding</keyword>
<dbReference type="Pfam" id="PF13580">
    <property type="entry name" value="SIS_2"/>
    <property type="match status" value="1"/>
</dbReference>
<dbReference type="InterPro" id="IPR001347">
    <property type="entry name" value="SIS_dom"/>
</dbReference>
<dbReference type="HAMAP" id="MF_00067">
    <property type="entry name" value="GmhA"/>
    <property type="match status" value="1"/>
</dbReference>
<feature type="binding site" evidence="10">
    <location>
        <position position="65"/>
    </location>
    <ligand>
        <name>Zn(2+)</name>
        <dbReference type="ChEBI" id="CHEBI:29105"/>
    </ligand>
</feature>
<feature type="binding site" evidence="10">
    <location>
        <position position="171"/>
    </location>
    <ligand>
        <name>substrate</name>
    </ligand>
</feature>
<comment type="subcellular location">
    <subcellularLocation>
        <location evidence="3 10">Cytoplasm</location>
    </subcellularLocation>
</comment>
<protein>
    <recommendedName>
        <fullName evidence="10">Phosphoheptose isomerase</fullName>
        <ecNumber evidence="10">5.3.1.28</ecNumber>
    </recommendedName>
    <alternativeName>
        <fullName evidence="10">Sedoheptulose 7-phosphate isomerase</fullName>
    </alternativeName>
</protein>
<evidence type="ECO:0000256" key="4">
    <source>
        <dbReference type="ARBA" id="ARBA00009894"/>
    </source>
</evidence>
<dbReference type="GO" id="GO:0005737">
    <property type="term" value="C:cytoplasm"/>
    <property type="evidence" value="ECO:0007669"/>
    <property type="project" value="UniProtKB-SubCell"/>
</dbReference>
<feature type="domain" description="SIS" evidence="11">
    <location>
        <begin position="37"/>
        <end position="195"/>
    </location>
</feature>
<sequence>MLQAQVRSQIEESMAVKQRLLEDDALLQQVESLVMACLASLRRGGKIIFAGNGGSFADAQHLSAEFTSRFAFDRAPLASIALGTNNSAISAIGNDYGYEQVFARELLAVAKPEDVFIAISTSGNSVNVIVAVEQALQVGVKTIVLTGQTGGKLKGLCECVCVPSAETARIQECHILLGHILCGLVEEQFFSKQVK</sequence>
<evidence type="ECO:0000256" key="1">
    <source>
        <dbReference type="ARBA" id="ARBA00000348"/>
    </source>
</evidence>
<keyword evidence="8 10" id="KW-0413">Isomerase</keyword>
<evidence type="ECO:0000256" key="6">
    <source>
        <dbReference type="ARBA" id="ARBA00022723"/>
    </source>
</evidence>
<feature type="binding site" evidence="10">
    <location>
        <position position="125"/>
    </location>
    <ligand>
        <name>substrate</name>
    </ligand>
</feature>
<name>A0A1P8KDU0_9BURK</name>
<dbReference type="EC" id="5.3.1.28" evidence="10"/>
<dbReference type="PANTHER" id="PTHR30390">
    <property type="entry name" value="SEDOHEPTULOSE 7-PHOSPHATE ISOMERASE / DNAA INITIATOR-ASSOCIATING FACTOR FOR REPLICATION INITIATION"/>
    <property type="match status" value="1"/>
</dbReference>
<dbReference type="GO" id="GO:2001061">
    <property type="term" value="P:D-glycero-D-manno-heptose 7-phosphate biosynthetic process"/>
    <property type="evidence" value="ECO:0007669"/>
    <property type="project" value="UniProtKB-UniPathway"/>
</dbReference>
<feature type="binding site" evidence="10">
    <location>
        <begin position="94"/>
        <end position="95"/>
    </location>
    <ligand>
        <name>substrate</name>
    </ligand>
</feature>
<dbReference type="CDD" id="cd05006">
    <property type="entry name" value="SIS_GmhA"/>
    <property type="match status" value="1"/>
</dbReference>
<dbReference type="GO" id="GO:0008270">
    <property type="term" value="F:zinc ion binding"/>
    <property type="evidence" value="ECO:0007669"/>
    <property type="project" value="UniProtKB-UniRule"/>
</dbReference>
<dbReference type="InterPro" id="IPR050099">
    <property type="entry name" value="SIS_GmhA/DiaA_subfam"/>
</dbReference>
<evidence type="ECO:0000313" key="12">
    <source>
        <dbReference type="EMBL" id="APW44191.1"/>
    </source>
</evidence>
<keyword evidence="7 10" id="KW-0862">Zinc</keyword>
<evidence type="ECO:0000256" key="9">
    <source>
        <dbReference type="ARBA" id="ARBA00023277"/>
    </source>
</evidence>
<accession>A0A1P8KDU0</accession>
<reference evidence="12 13" key="1">
    <citation type="submission" date="2017-01" db="EMBL/GenBank/DDBJ databases">
        <authorList>
            <person name="Mah S.A."/>
            <person name="Swanson W.J."/>
            <person name="Moy G.W."/>
            <person name="Vacquier V.D."/>
        </authorList>
    </citation>
    <scope>NUCLEOTIDE SEQUENCE [LARGE SCALE GENOMIC DNA]</scope>
    <source>
        <strain evidence="12 13">DSM 22694</strain>
    </source>
</reference>
<proteinExistence type="inferred from homology"/>
<dbReference type="PANTHER" id="PTHR30390:SF6">
    <property type="entry name" value="DNAA INITIATOR-ASSOCIATING PROTEIN DIAA"/>
    <property type="match status" value="1"/>
</dbReference>
<dbReference type="GO" id="GO:0008968">
    <property type="term" value="F:D-sedoheptulose 7-phosphate isomerase activity"/>
    <property type="evidence" value="ECO:0007669"/>
    <property type="project" value="UniProtKB-UniRule"/>
</dbReference>
<evidence type="ECO:0000256" key="5">
    <source>
        <dbReference type="ARBA" id="ARBA00022490"/>
    </source>
</evidence>
<feature type="binding site" evidence="10">
    <location>
        <position position="61"/>
    </location>
    <ligand>
        <name>Zn(2+)</name>
        <dbReference type="ChEBI" id="CHEBI:29105"/>
    </ligand>
</feature>
<keyword evidence="5 10" id="KW-0963">Cytoplasm</keyword>
<feature type="binding site" evidence="10">
    <location>
        <begin position="120"/>
        <end position="122"/>
    </location>
    <ligand>
        <name>substrate</name>
    </ligand>
</feature>
<evidence type="ECO:0000313" key="13">
    <source>
        <dbReference type="Proteomes" id="UP000186110"/>
    </source>
</evidence>
<keyword evidence="13" id="KW-1185">Reference proteome</keyword>
<comment type="catalytic activity">
    <reaction evidence="1 10">
        <text>2 D-sedoheptulose 7-phosphate = D-glycero-alpha-D-manno-heptose 7-phosphate + D-glycero-beta-D-manno-heptose 7-phosphate</text>
        <dbReference type="Rhea" id="RHEA:27489"/>
        <dbReference type="ChEBI" id="CHEBI:57483"/>
        <dbReference type="ChEBI" id="CHEBI:60203"/>
        <dbReference type="ChEBI" id="CHEBI:60204"/>
        <dbReference type="EC" id="5.3.1.28"/>
    </reaction>
</comment>
<evidence type="ECO:0000256" key="7">
    <source>
        <dbReference type="ARBA" id="ARBA00022833"/>
    </source>
</evidence>
<feature type="binding site" evidence="10">
    <location>
        <begin position="52"/>
        <end position="54"/>
    </location>
    <ligand>
        <name>substrate</name>
    </ligand>
</feature>
<feature type="binding site" evidence="10">
    <location>
        <position position="171"/>
    </location>
    <ligand>
        <name>Zn(2+)</name>
        <dbReference type="ChEBI" id="CHEBI:29105"/>
    </ligand>
</feature>
<dbReference type="EMBL" id="CP019239">
    <property type="protein sequence ID" value="APW44191.1"/>
    <property type="molecule type" value="Genomic_DNA"/>
</dbReference>
<feature type="binding site" evidence="10">
    <location>
        <position position="65"/>
    </location>
    <ligand>
        <name>substrate</name>
    </ligand>
</feature>
<evidence type="ECO:0000259" key="11">
    <source>
        <dbReference type="PROSITE" id="PS51464"/>
    </source>
</evidence>
<dbReference type="GO" id="GO:0097367">
    <property type="term" value="F:carbohydrate derivative binding"/>
    <property type="evidence" value="ECO:0007669"/>
    <property type="project" value="InterPro"/>
</dbReference>
<comment type="miscellaneous">
    <text evidence="10">The reaction produces a racemic mixture of D-glycero-alpha-D-manno-heptose 7-phosphate and D-glycero-beta-D-manno-heptose 7-phosphate.</text>
</comment>
<comment type="pathway">
    <text evidence="10">Carbohydrate biosynthesis; D-glycero-D-manno-heptose 7-phosphate biosynthesis; D-glycero-alpha-D-manno-heptose 7-phosphate and D-glycero-beta-D-manno-heptose 7-phosphate from sedoheptulose 7-phosphate: step 1/1.</text>
</comment>
<feature type="binding site" evidence="10">
    <location>
        <position position="179"/>
    </location>
    <ligand>
        <name>Zn(2+)</name>
        <dbReference type="ChEBI" id="CHEBI:29105"/>
    </ligand>
</feature>
<dbReference type="InterPro" id="IPR004515">
    <property type="entry name" value="Phosphoheptose_Isoase"/>
</dbReference>
<dbReference type="eggNOG" id="COG0279">
    <property type="taxonomic scope" value="Bacteria"/>
</dbReference>
<dbReference type="RefSeq" id="WP_029705322.1">
    <property type="nucleotide sequence ID" value="NZ_CP019239.1"/>
</dbReference>
<dbReference type="AlphaFoldDB" id="A0A1P8KDU0"/>
<comment type="similarity">
    <text evidence="4 10">Belongs to the SIS family. GmhA subfamily.</text>
</comment>
<evidence type="ECO:0000256" key="2">
    <source>
        <dbReference type="ARBA" id="ARBA00003172"/>
    </source>
</evidence>
<dbReference type="InterPro" id="IPR046348">
    <property type="entry name" value="SIS_dom_sf"/>
</dbReference>
<comment type="cofactor">
    <cofactor evidence="10">
        <name>Zn(2+)</name>
        <dbReference type="ChEBI" id="CHEBI:29105"/>
    </cofactor>
    <text evidence="10">Binds 1 zinc ion per subunit.</text>
</comment>
<dbReference type="STRING" id="1484693.RS694_17765"/>
<dbReference type="UniPathway" id="UPA00041">
    <property type="reaction ID" value="UER00436"/>
</dbReference>
<dbReference type="KEGG" id="rsb:RS694_17765"/>
<evidence type="ECO:0000256" key="10">
    <source>
        <dbReference type="HAMAP-Rule" id="MF_00067"/>
    </source>
</evidence>
<organism evidence="12 13">
    <name type="scientific">Rhodoferax saidenbachensis</name>
    <dbReference type="NCBI Taxonomy" id="1484693"/>
    <lineage>
        <taxon>Bacteria</taxon>
        <taxon>Pseudomonadati</taxon>
        <taxon>Pseudomonadota</taxon>
        <taxon>Betaproteobacteria</taxon>
        <taxon>Burkholderiales</taxon>
        <taxon>Comamonadaceae</taxon>
        <taxon>Rhodoferax</taxon>
    </lineage>
</organism>
<dbReference type="Proteomes" id="UP000186110">
    <property type="component" value="Chromosome"/>
</dbReference>
<evidence type="ECO:0000256" key="8">
    <source>
        <dbReference type="ARBA" id="ARBA00023235"/>
    </source>
</evidence>
<dbReference type="PROSITE" id="PS51464">
    <property type="entry name" value="SIS"/>
    <property type="match status" value="1"/>
</dbReference>
<dbReference type="SUPFAM" id="SSF53697">
    <property type="entry name" value="SIS domain"/>
    <property type="match status" value="1"/>
</dbReference>